<organism evidence="2 3">
    <name type="scientific">Roseiconus lacunae</name>
    <dbReference type="NCBI Taxonomy" id="2605694"/>
    <lineage>
        <taxon>Bacteria</taxon>
        <taxon>Pseudomonadati</taxon>
        <taxon>Planctomycetota</taxon>
        <taxon>Planctomycetia</taxon>
        <taxon>Pirellulales</taxon>
        <taxon>Pirellulaceae</taxon>
        <taxon>Roseiconus</taxon>
    </lineage>
</organism>
<evidence type="ECO:0000313" key="3">
    <source>
        <dbReference type="Proteomes" id="UP001239462"/>
    </source>
</evidence>
<dbReference type="EMBL" id="JASZZN010000001">
    <property type="protein sequence ID" value="MDM4014063.1"/>
    <property type="molecule type" value="Genomic_DNA"/>
</dbReference>
<dbReference type="Gene3D" id="2.30.30.40">
    <property type="entry name" value="SH3 Domains"/>
    <property type="match status" value="1"/>
</dbReference>
<dbReference type="Proteomes" id="UP001239462">
    <property type="component" value="Unassembled WGS sequence"/>
</dbReference>
<dbReference type="SUPFAM" id="SSF50341">
    <property type="entry name" value="CheW-like"/>
    <property type="match status" value="1"/>
</dbReference>
<dbReference type="Pfam" id="PF01584">
    <property type="entry name" value="CheW"/>
    <property type="match status" value="1"/>
</dbReference>
<dbReference type="PROSITE" id="PS50851">
    <property type="entry name" value="CHEW"/>
    <property type="match status" value="1"/>
</dbReference>
<comment type="caution">
    <text evidence="2">The sequence shown here is derived from an EMBL/GenBank/DDBJ whole genome shotgun (WGS) entry which is preliminary data.</text>
</comment>
<dbReference type="InterPro" id="IPR036061">
    <property type="entry name" value="CheW-like_dom_sf"/>
</dbReference>
<dbReference type="InterPro" id="IPR002545">
    <property type="entry name" value="CheW-lke_dom"/>
</dbReference>
<proteinExistence type="predicted"/>
<accession>A0ABT7PCI5</accession>
<dbReference type="Gene3D" id="2.40.50.180">
    <property type="entry name" value="CheA-289, Domain 4"/>
    <property type="match status" value="1"/>
</dbReference>
<dbReference type="PANTHER" id="PTHR22617:SF23">
    <property type="entry name" value="CHEMOTAXIS PROTEIN CHEW"/>
    <property type="match status" value="1"/>
</dbReference>
<gene>
    <name evidence="2" type="ORF">QTN89_01390</name>
</gene>
<evidence type="ECO:0000313" key="2">
    <source>
        <dbReference type="EMBL" id="MDM4014063.1"/>
    </source>
</evidence>
<keyword evidence="3" id="KW-1185">Reference proteome</keyword>
<protein>
    <submittedName>
        <fullName evidence="2">Chemotaxis protein CheW</fullName>
    </submittedName>
</protein>
<dbReference type="PANTHER" id="PTHR22617">
    <property type="entry name" value="CHEMOTAXIS SENSOR HISTIDINE KINASE-RELATED"/>
    <property type="match status" value="1"/>
</dbReference>
<name>A0ABT7PCI5_9BACT</name>
<dbReference type="InterPro" id="IPR039315">
    <property type="entry name" value="CheW"/>
</dbReference>
<sequence length="148" mass="16536">MSQQTSQQLESYCTFRVDDLLFGVEVCQVQEVIRTHPTTSVPLAPAVVHGLMNLRGQIVSALNLRYVLGMPPSQSERKPMNVVVRSQEGPISLLVDEIGDVVQVDRDRFEPLPETLQSQQREMLTGAFKLDGKLLLILDIERVLAIPV</sequence>
<reference evidence="2 3" key="1">
    <citation type="submission" date="2023-06" db="EMBL/GenBank/DDBJ databases">
        <title>Roseiconus lacunae JC819 isolated from Gulf of Mannar region, Tamil Nadu.</title>
        <authorList>
            <person name="Pk S."/>
            <person name="Ch S."/>
            <person name="Ch V.R."/>
        </authorList>
    </citation>
    <scope>NUCLEOTIDE SEQUENCE [LARGE SCALE GENOMIC DNA]</scope>
    <source>
        <strain evidence="2 3">JC819</strain>
    </source>
</reference>
<dbReference type="RefSeq" id="WP_149495068.1">
    <property type="nucleotide sequence ID" value="NZ_CP141221.1"/>
</dbReference>
<feature type="domain" description="CheW-like" evidence="1">
    <location>
        <begin position="9"/>
        <end position="148"/>
    </location>
</feature>
<evidence type="ECO:0000259" key="1">
    <source>
        <dbReference type="PROSITE" id="PS50851"/>
    </source>
</evidence>
<dbReference type="SMART" id="SM00260">
    <property type="entry name" value="CheW"/>
    <property type="match status" value="1"/>
</dbReference>